<feature type="region of interest" description="Disordered" evidence="1">
    <location>
        <begin position="107"/>
        <end position="128"/>
    </location>
</feature>
<protein>
    <submittedName>
        <fullName evidence="2">Uncharacterized protein</fullName>
    </submittedName>
</protein>
<evidence type="ECO:0000256" key="1">
    <source>
        <dbReference type="SAM" id="MobiDB-lite"/>
    </source>
</evidence>
<organism evidence="2 3">
    <name type="scientific">Candidatus Entotheonella gemina</name>
    <dbReference type="NCBI Taxonomy" id="1429439"/>
    <lineage>
        <taxon>Bacteria</taxon>
        <taxon>Pseudomonadati</taxon>
        <taxon>Nitrospinota/Tectimicrobiota group</taxon>
        <taxon>Candidatus Tectimicrobiota</taxon>
        <taxon>Candidatus Entotheonellia</taxon>
        <taxon>Candidatus Entotheonellales</taxon>
        <taxon>Candidatus Entotheonellaceae</taxon>
        <taxon>Candidatus Entotheonella</taxon>
    </lineage>
</organism>
<name>W4LAX5_9BACT</name>
<dbReference type="HOGENOM" id="CLU_1955613_0_0_7"/>
<sequence>MEKSQAILVVHEALGSGKIHVDKASVNTNDVSYLKPNLYLFDISLNTNHVIKTIRGRIPFNKKENNPTDPPEWAFFVDWLPNANWEHPCSYVYVHKSGALTSIAETAPPTQHSAKHLQRLDSSPAHHQ</sequence>
<comment type="caution">
    <text evidence="2">The sequence shown here is derived from an EMBL/GenBank/DDBJ whole genome shotgun (WGS) entry which is preliminary data.</text>
</comment>
<evidence type="ECO:0000313" key="2">
    <source>
        <dbReference type="EMBL" id="ETW95233.1"/>
    </source>
</evidence>
<accession>W4LAX5</accession>
<gene>
    <name evidence="2" type="ORF">ETSY2_48445</name>
</gene>
<evidence type="ECO:0000313" key="3">
    <source>
        <dbReference type="Proteomes" id="UP000019140"/>
    </source>
</evidence>
<dbReference type="Proteomes" id="UP000019140">
    <property type="component" value="Unassembled WGS sequence"/>
</dbReference>
<reference evidence="2 3" key="1">
    <citation type="journal article" date="2014" name="Nature">
        <title>An environmental bacterial taxon with a large and distinct metabolic repertoire.</title>
        <authorList>
            <person name="Wilson M.C."/>
            <person name="Mori T."/>
            <person name="Ruckert C."/>
            <person name="Uria A.R."/>
            <person name="Helf M.J."/>
            <person name="Takada K."/>
            <person name="Gernert C."/>
            <person name="Steffens U.A."/>
            <person name="Heycke N."/>
            <person name="Schmitt S."/>
            <person name="Rinke C."/>
            <person name="Helfrich E.J."/>
            <person name="Brachmann A.O."/>
            <person name="Gurgui C."/>
            <person name="Wakimoto T."/>
            <person name="Kracht M."/>
            <person name="Crusemann M."/>
            <person name="Hentschel U."/>
            <person name="Abe I."/>
            <person name="Matsunaga S."/>
            <person name="Kalinowski J."/>
            <person name="Takeyama H."/>
            <person name="Piel J."/>
        </authorList>
    </citation>
    <scope>NUCLEOTIDE SEQUENCE [LARGE SCALE GENOMIC DNA]</scope>
    <source>
        <strain evidence="3">TSY2</strain>
    </source>
</reference>
<keyword evidence="3" id="KW-1185">Reference proteome</keyword>
<dbReference type="AlphaFoldDB" id="W4LAX5"/>
<proteinExistence type="predicted"/>
<dbReference type="EMBL" id="AZHX01002341">
    <property type="protein sequence ID" value="ETW95233.1"/>
    <property type="molecule type" value="Genomic_DNA"/>
</dbReference>